<keyword evidence="4 10" id="KW-0963">Cytoplasm</keyword>
<dbReference type="FunFam" id="3.30.450.60:FF:000003">
    <property type="entry name" value="Coatomer subunit delta"/>
    <property type="match status" value="1"/>
</dbReference>
<dbReference type="InterPro" id="IPR011012">
    <property type="entry name" value="Longin-like_dom_sf"/>
</dbReference>
<feature type="compositionally biased region" description="Low complexity" evidence="13">
    <location>
        <begin position="272"/>
        <end position="283"/>
    </location>
</feature>
<evidence type="ECO:0000313" key="16">
    <source>
        <dbReference type="Proteomes" id="UP001149090"/>
    </source>
</evidence>
<dbReference type="EMBL" id="JAPDFW010000085">
    <property type="protein sequence ID" value="KAJ5071780.1"/>
    <property type="molecule type" value="Genomic_DNA"/>
</dbReference>
<feature type="compositionally biased region" description="Polar residues" evidence="13">
    <location>
        <begin position="284"/>
        <end position="293"/>
    </location>
</feature>
<dbReference type="CDD" id="cd09254">
    <property type="entry name" value="AP_delta-COPI_MHD"/>
    <property type="match status" value="1"/>
</dbReference>
<evidence type="ECO:0000259" key="14">
    <source>
        <dbReference type="PROSITE" id="PS51072"/>
    </source>
</evidence>
<dbReference type="GO" id="GO:0006890">
    <property type="term" value="P:retrograde vesicle-mediated transport, Golgi to endoplasmic reticulum"/>
    <property type="evidence" value="ECO:0007669"/>
    <property type="project" value="UniProtKB-UniRule"/>
</dbReference>
<feature type="region of interest" description="Disordered" evidence="13">
    <location>
        <begin position="270"/>
        <end position="297"/>
    </location>
</feature>
<evidence type="ECO:0000256" key="12">
    <source>
        <dbReference type="SAM" id="Coils"/>
    </source>
</evidence>
<protein>
    <recommendedName>
        <fullName evidence="10">Coatomer subunit delta</fullName>
    </recommendedName>
</protein>
<comment type="subcellular location">
    <subcellularLocation>
        <location evidence="10 11">Cytoplasm</location>
    </subcellularLocation>
    <subcellularLocation>
        <location evidence="10 11">Cytoplasmic vesicle</location>
        <location evidence="10 11">COPI-coated vesicle membrane</location>
        <topology evidence="10 11">Peripheral membrane protein</topology>
        <orientation evidence="10 11">Cytoplasmic side</orientation>
    </subcellularLocation>
    <subcellularLocation>
        <location evidence="10 11">Golgi apparatus membrane</location>
        <topology evidence="10 11">Peripheral membrane protein</topology>
        <orientation evidence="10 11">Cytoplasmic side</orientation>
    </subcellularLocation>
</comment>
<dbReference type="SUPFAM" id="SSF49447">
    <property type="entry name" value="Second domain of Mu2 adaptin subunit (ap50) of ap2 adaptor"/>
    <property type="match status" value="1"/>
</dbReference>
<comment type="function">
    <text evidence="10">The coatomer is a cytosolic protein complex that binds to dilysine motifs and reversibly associates with Golgi non-clathrin-coated vesicles, which further mediate biosynthetic protein transport from the ER, via the Golgi up to the trans Golgi network. Coatomer complex is required for budding from Golgi membranes, and is essential for the retrograde Golgi-to-ER transport of dilysine-tagged proteins.</text>
</comment>
<keyword evidence="5 10" id="KW-0931">ER-Golgi transport</keyword>
<dbReference type="GO" id="GO:0015031">
    <property type="term" value="P:protein transport"/>
    <property type="evidence" value="ECO:0007669"/>
    <property type="project" value="UniProtKB-KW"/>
</dbReference>
<dbReference type="CDD" id="cd14830">
    <property type="entry name" value="Delta_COP_N"/>
    <property type="match status" value="1"/>
</dbReference>
<keyword evidence="8 10" id="KW-0472">Membrane</keyword>
<keyword evidence="3 10" id="KW-0813">Transport</keyword>
<keyword evidence="9 10" id="KW-0968">Cytoplasmic vesicle</keyword>
<reference evidence="15" key="1">
    <citation type="submission" date="2022-10" db="EMBL/GenBank/DDBJ databases">
        <title>Novel sulphate-reducing endosymbionts in the free-living metamonad Anaeramoeba.</title>
        <authorList>
            <person name="Jerlstrom-Hultqvist J."/>
            <person name="Cepicka I."/>
            <person name="Gallot-Lavallee L."/>
            <person name="Salas-Leiva D."/>
            <person name="Curtis B.A."/>
            <person name="Zahonova K."/>
            <person name="Pipaliya S."/>
            <person name="Dacks J."/>
            <person name="Roger A.J."/>
        </authorList>
    </citation>
    <scope>NUCLEOTIDE SEQUENCE</scope>
    <source>
        <strain evidence="15">BMAN</strain>
    </source>
</reference>
<keyword evidence="6 10" id="KW-0653">Protein transport</keyword>
<dbReference type="OrthoDB" id="10266042at2759"/>
<evidence type="ECO:0000256" key="10">
    <source>
        <dbReference type="RuleBase" id="RU364018"/>
    </source>
</evidence>
<sequence>MVVLAAAICTKKGKVLLSRQFVSITRGRIEGLLSVFPKLMGTGKQHTFVETENIRYVYQPIENLILLILTTKSSNILEDMETLRILAQLVPEYCPKISESEIEKRGFDLIFAFDEVIALGYKEKASLSQIKTYLSMESFNEKRFQEIQEEKERLAKEKMAEKMRQIEIAKEEAERTGAQLFGSRGVFRGGFGNDTEETGPTNYTMEMEKHISTDPPMITTRAYNNTNTNMQKSQNQPEKKIPSKGMKLVVQKQSNILAALKDEGEIEEFEKPQIQQQQENEPNTLEQEQQNQPDFPRKDVHFDVYEILTATLSKDGGLQNMEVSGSLDLFITNKDKTPLVIKLSKEKNPEKMIFRTHPHINKNLFQSENTLVLKDNSKPFPANGSQIPVLKWKWDNSDFTKIPLFLNCWPTNSGDTTSVNVEYSLEQKSFELHDVVALIPVPQSPVIEEVVGNYSYDHKQKILTWEIPLIDSSNQSGTIEFTIPKCNHSSLFPILLKFKSPNIYANLSVDSVLVVKDEEQNPTEFSQRQLLSTSSFSIN</sequence>
<evidence type="ECO:0000256" key="2">
    <source>
        <dbReference type="ARBA" id="ARBA00011775"/>
    </source>
</evidence>
<dbReference type="Gene3D" id="3.30.450.60">
    <property type="match status" value="1"/>
</dbReference>
<evidence type="ECO:0000256" key="8">
    <source>
        <dbReference type="ARBA" id="ARBA00023136"/>
    </source>
</evidence>
<comment type="subunit">
    <text evidence="2 10">Oligomeric complex that consists of at least the alpha, beta, beta', gamma, delta, epsilon and zeta subunits.</text>
</comment>
<keyword evidence="16" id="KW-1185">Reference proteome</keyword>
<dbReference type="InterPro" id="IPR028565">
    <property type="entry name" value="MHD"/>
</dbReference>
<proteinExistence type="inferred from homology"/>
<accession>A0A9Q0LIF4</accession>
<gene>
    <name evidence="15" type="ORF">M0811_09940</name>
</gene>
<dbReference type="SUPFAM" id="SSF64356">
    <property type="entry name" value="SNARE-like"/>
    <property type="match status" value="1"/>
</dbReference>
<organism evidence="15 16">
    <name type="scientific">Anaeramoeba ignava</name>
    <name type="common">Anaerobic marine amoeba</name>
    <dbReference type="NCBI Taxonomy" id="1746090"/>
    <lineage>
        <taxon>Eukaryota</taxon>
        <taxon>Metamonada</taxon>
        <taxon>Anaeramoebidae</taxon>
        <taxon>Anaeramoeba</taxon>
    </lineage>
</organism>
<dbReference type="Pfam" id="PF00928">
    <property type="entry name" value="Adap_comp_sub"/>
    <property type="match status" value="1"/>
</dbReference>
<dbReference type="PANTHER" id="PTHR10121">
    <property type="entry name" value="COATOMER SUBUNIT DELTA"/>
    <property type="match status" value="1"/>
</dbReference>
<feature type="coiled-coil region" evidence="12">
    <location>
        <begin position="144"/>
        <end position="179"/>
    </location>
</feature>
<dbReference type="Proteomes" id="UP001149090">
    <property type="component" value="Unassembled WGS sequence"/>
</dbReference>
<evidence type="ECO:0000256" key="5">
    <source>
        <dbReference type="ARBA" id="ARBA00022892"/>
    </source>
</evidence>
<feature type="domain" description="MHD" evidence="14">
    <location>
        <begin position="297"/>
        <end position="539"/>
    </location>
</feature>
<evidence type="ECO:0000313" key="15">
    <source>
        <dbReference type="EMBL" id="KAJ5071780.1"/>
    </source>
</evidence>
<keyword evidence="7 10" id="KW-0333">Golgi apparatus</keyword>
<dbReference type="PROSITE" id="PS51072">
    <property type="entry name" value="MHD"/>
    <property type="match status" value="1"/>
</dbReference>
<evidence type="ECO:0000256" key="13">
    <source>
        <dbReference type="SAM" id="MobiDB-lite"/>
    </source>
</evidence>
<dbReference type="PANTHER" id="PTHR10121:SF0">
    <property type="entry name" value="COATOMER SUBUNIT DELTA"/>
    <property type="match status" value="1"/>
</dbReference>
<dbReference type="Gene3D" id="2.60.40.1170">
    <property type="entry name" value="Mu homology domain, subdomain B"/>
    <property type="match status" value="2"/>
</dbReference>
<name>A0A9Q0LIF4_ANAIG</name>
<evidence type="ECO:0000256" key="7">
    <source>
        <dbReference type="ARBA" id="ARBA00023034"/>
    </source>
</evidence>
<evidence type="ECO:0000256" key="11">
    <source>
        <dbReference type="RuleBase" id="RU366052"/>
    </source>
</evidence>
<evidence type="ECO:0000256" key="6">
    <source>
        <dbReference type="ARBA" id="ARBA00022927"/>
    </source>
</evidence>
<keyword evidence="12" id="KW-0175">Coiled coil</keyword>
<dbReference type="InterPro" id="IPR036168">
    <property type="entry name" value="AP2_Mu_C_sf"/>
</dbReference>
<comment type="caution">
    <text evidence="15">The sequence shown here is derived from an EMBL/GenBank/DDBJ whole genome shotgun (WGS) entry which is preliminary data.</text>
</comment>
<dbReference type="AlphaFoldDB" id="A0A9Q0LIF4"/>
<dbReference type="GO" id="GO:0051645">
    <property type="term" value="P:Golgi localization"/>
    <property type="evidence" value="ECO:0007669"/>
    <property type="project" value="TreeGrafter"/>
</dbReference>
<evidence type="ECO:0000256" key="1">
    <source>
        <dbReference type="ARBA" id="ARBA00010516"/>
    </source>
</evidence>
<evidence type="ECO:0000256" key="4">
    <source>
        <dbReference type="ARBA" id="ARBA00022490"/>
    </source>
</evidence>
<dbReference type="GO" id="GO:0030126">
    <property type="term" value="C:COPI vesicle coat"/>
    <property type="evidence" value="ECO:0007669"/>
    <property type="project" value="UniProtKB-UniRule"/>
</dbReference>
<evidence type="ECO:0000256" key="3">
    <source>
        <dbReference type="ARBA" id="ARBA00022448"/>
    </source>
</evidence>
<dbReference type="OMA" id="VQFRTHP"/>
<comment type="similarity">
    <text evidence="1 10">Belongs to the adaptor complexes medium subunit family. Delta-COP subfamily.</text>
</comment>
<dbReference type="GO" id="GO:0006888">
    <property type="term" value="P:endoplasmic reticulum to Golgi vesicle-mediated transport"/>
    <property type="evidence" value="ECO:0007669"/>
    <property type="project" value="TreeGrafter"/>
</dbReference>
<dbReference type="InterPro" id="IPR027059">
    <property type="entry name" value="Coatomer_dsu"/>
</dbReference>
<dbReference type="GO" id="GO:0000139">
    <property type="term" value="C:Golgi membrane"/>
    <property type="evidence" value="ECO:0007669"/>
    <property type="project" value="UniProtKB-SubCell"/>
</dbReference>
<evidence type="ECO:0000256" key="9">
    <source>
        <dbReference type="ARBA" id="ARBA00023329"/>
    </source>
</evidence>